<dbReference type="Proteomes" id="UP000591131">
    <property type="component" value="Unassembled WGS sequence"/>
</dbReference>
<dbReference type="EMBL" id="JAAPAO010003405">
    <property type="protein sequence ID" value="KAF4646482.1"/>
    <property type="molecule type" value="Genomic_DNA"/>
</dbReference>
<feature type="non-terminal residue" evidence="1">
    <location>
        <position position="1"/>
    </location>
</feature>
<organism evidence="1 2">
    <name type="scientific">Perkinsus chesapeaki</name>
    <name type="common">Clam parasite</name>
    <name type="synonym">Perkinsus andrewsi</name>
    <dbReference type="NCBI Taxonomy" id="330153"/>
    <lineage>
        <taxon>Eukaryota</taxon>
        <taxon>Sar</taxon>
        <taxon>Alveolata</taxon>
        <taxon>Perkinsozoa</taxon>
        <taxon>Perkinsea</taxon>
        <taxon>Perkinsida</taxon>
        <taxon>Perkinsidae</taxon>
        <taxon>Perkinsus</taxon>
    </lineage>
</organism>
<dbReference type="AlphaFoldDB" id="A0A7J6KI23"/>
<keyword evidence="2" id="KW-1185">Reference proteome</keyword>
<gene>
    <name evidence="1" type="ORF">FOL47_006152</name>
</gene>
<feature type="non-terminal residue" evidence="1">
    <location>
        <position position="166"/>
    </location>
</feature>
<protein>
    <submittedName>
        <fullName evidence="1">Uncharacterized protein</fullName>
    </submittedName>
</protein>
<name>A0A7J6KI23_PERCH</name>
<proteinExistence type="predicted"/>
<sequence>VQTGDLQDDRVDNCKRILESDAFFVELTDDERHVIRCPPLEKASVFPHVEPPRRRSLSKKAIIDRWISIASKLGRFEEVGPQKQLFISEVVLVHKTNIGAVESTAPILVLWTNSVDPDSLTDQDIRKHFRVTLDLRKVNSLKLYEQANGEYVWLADSDVGKATPTT</sequence>
<reference evidence="1 2" key="1">
    <citation type="submission" date="2020-04" db="EMBL/GenBank/DDBJ databases">
        <title>Perkinsus chesapeaki whole genome sequence.</title>
        <authorList>
            <person name="Bogema D.R."/>
        </authorList>
    </citation>
    <scope>NUCLEOTIDE SEQUENCE [LARGE SCALE GENOMIC DNA]</scope>
    <source>
        <strain evidence="1">ATCC PRA-425</strain>
    </source>
</reference>
<evidence type="ECO:0000313" key="1">
    <source>
        <dbReference type="EMBL" id="KAF4646482.1"/>
    </source>
</evidence>
<evidence type="ECO:0000313" key="2">
    <source>
        <dbReference type="Proteomes" id="UP000591131"/>
    </source>
</evidence>
<comment type="caution">
    <text evidence="1">The sequence shown here is derived from an EMBL/GenBank/DDBJ whole genome shotgun (WGS) entry which is preliminary data.</text>
</comment>
<accession>A0A7J6KI23</accession>